<evidence type="ECO:0000313" key="2">
    <source>
        <dbReference type="EMBL" id="WVZ63226.1"/>
    </source>
</evidence>
<organism evidence="2 3">
    <name type="scientific">Paspalum notatum var. saurae</name>
    <dbReference type="NCBI Taxonomy" id="547442"/>
    <lineage>
        <taxon>Eukaryota</taxon>
        <taxon>Viridiplantae</taxon>
        <taxon>Streptophyta</taxon>
        <taxon>Embryophyta</taxon>
        <taxon>Tracheophyta</taxon>
        <taxon>Spermatophyta</taxon>
        <taxon>Magnoliopsida</taxon>
        <taxon>Liliopsida</taxon>
        <taxon>Poales</taxon>
        <taxon>Poaceae</taxon>
        <taxon>PACMAD clade</taxon>
        <taxon>Panicoideae</taxon>
        <taxon>Andropogonodae</taxon>
        <taxon>Paspaleae</taxon>
        <taxon>Paspalinae</taxon>
        <taxon>Paspalum</taxon>
    </lineage>
</organism>
<sequence>QPAHPYARTHLRTTAPSPHAPPPSLEAPRPSLSHRPTQSVAPLRLPALPRIPRGLPPARLGFRRHPAIRLGCTPPPPVIAARRPHPPLERCFPHRQSLPLEVHGVRDPVDVRQDAARHHDILHEFTQISCMSSCGSRGPGR</sequence>
<keyword evidence="3" id="KW-1185">Reference proteome</keyword>
<evidence type="ECO:0000313" key="3">
    <source>
        <dbReference type="Proteomes" id="UP001341281"/>
    </source>
</evidence>
<dbReference type="EMBL" id="CP144747">
    <property type="protein sequence ID" value="WVZ63226.1"/>
    <property type="molecule type" value="Genomic_DNA"/>
</dbReference>
<protein>
    <submittedName>
        <fullName evidence="2">Uncharacterized protein</fullName>
    </submittedName>
</protein>
<dbReference type="AlphaFoldDB" id="A0AAQ3SYV7"/>
<feature type="non-terminal residue" evidence="2">
    <location>
        <position position="1"/>
    </location>
</feature>
<feature type="region of interest" description="Disordered" evidence="1">
    <location>
        <begin position="1"/>
        <end position="42"/>
    </location>
</feature>
<reference evidence="2 3" key="1">
    <citation type="submission" date="2024-02" db="EMBL/GenBank/DDBJ databases">
        <title>High-quality chromosome-scale genome assembly of Pensacola bahiagrass (Paspalum notatum Flugge var. saurae).</title>
        <authorList>
            <person name="Vega J.M."/>
            <person name="Podio M."/>
            <person name="Orjuela J."/>
            <person name="Siena L.A."/>
            <person name="Pessino S.C."/>
            <person name="Combes M.C."/>
            <person name="Mariac C."/>
            <person name="Albertini E."/>
            <person name="Pupilli F."/>
            <person name="Ortiz J.P.A."/>
            <person name="Leblanc O."/>
        </authorList>
    </citation>
    <scope>NUCLEOTIDE SEQUENCE [LARGE SCALE GENOMIC DNA]</scope>
    <source>
        <strain evidence="2">R1</strain>
        <tissue evidence="2">Leaf</tissue>
    </source>
</reference>
<evidence type="ECO:0000256" key="1">
    <source>
        <dbReference type="SAM" id="MobiDB-lite"/>
    </source>
</evidence>
<proteinExistence type="predicted"/>
<gene>
    <name evidence="2" type="ORF">U9M48_012871</name>
</gene>
<dbReference type="Proteomes" id="UP001341281">
    <property type="component" value="Chromosome 03"/>
</dbReference>
<accession>A0AAQ3SYV7</accession>
<name>A0AAQ3SYV7_PASNO</name>